<comment type="similarity">
    <text evidence="3">Belongs to the peptidase C19 family.</text>
</comment>
<evidence type="ECO:0000256" key="4">
    <source>
        <dbReference type="ARBA" id="ARBA00012759"/>
    </source>
</evidence>
<dbReference type="Pfam" id="PF22486">
    <property type="entry name" value="MATH_2"/>
    <property type="match status" value="1"/>
</dbReference>
<dbReference type="Gene3D" id="3.90.70.10">
    <property type="entry name" value="Cysteine proteinases"/>
    <property type="match status" value="1"/>
</dbReference>
<gene>
    <name evidence="15" type="ORF">LSH36_131g04007</name>
</gene>
<dbReference type="Pfam" id="PF12436">
    <property type="entry name" value="USP7_ICP0_bdg"/>
    <property type="match status" value="1"/>
</dbReference>
<proteinExistence type="inferred from homology"/>
<evidence type="ECO:0000256" key="5">
    <source>
        <dbReference type="ARBA" id="ARBA00021393"/>
    </source>
</evidence>
<dbReference type="PANTHER" id="PTHR24006:SF644">
    <property type="entry name" value="UBIQUITIN CARBOXYL-TERMINAL HYDROLASE 7"/>
    <property type="match status" value="1"/>
</dbReference>
<dbReference type="Pfam" id="PF14533">
    <property type="entry name" value="USP7_C2"/>
    <property type="match status" value="1"/>
</dbReference>
<dbReference type="AlphaFoldDB" id="A0AAD9N9M6"/>
<dbReference type="PROSITE" id="PS00972">
    <property type="entry name" value="USP_1"/>
    <property type="match status" value="1"/>
</dbReference>
<evidence type="ECO:0000256" key="8">
    <source>
        <dbReference type="ARBA" id="ARBA00022801"/>
    </source>
</evidence>
<dbReference type="SUPFAM" id="SSF49599">
    <property type="entry name" value="TRAF domain-like"/>
    <property type="match status" value="1"/>
</dbReference>
<organism evidence="15 16">
    <name type="scientific">Paralvinella palmiformis</name>
    <dbReference type="NCBI Taxonomy" id="53620"/>
    <lineage>
        <taxon>Eukaryota</taxon>
        <taxon>Metazoa</taxon>
        <taxon>Spiralia</taxon>
        <taxon>Lophotrochozoa</taxon>
        <taxon>Annelida</taxon>
        <taxon>Polychaeta</taxon>
        <taxon>Sedentaria</taxon>
        <taxon>Canalipalpata</taxon>
        <taxon>Terebellida</taxon>
        <taxon>Terebelliformia</taxon>
        <taxon>Alvinellidae</taxon>
        <taxon>Paralvinella</taxon>
    </lineage>
</organism>
<dbReference type="Pfam" id="PF00443">
    <property type="entry name" value="UCH"/>
    <property type="match status" value="1"/>
</dbReference>
<dbReference type="Proteomes" id="UP001208570">
    <property type="component" value="Unassembled WGS sequence"/>
</dbReference>
<dbReference type="PANTHER" id="PTHR24006">
    <property type="entry name" value="UBIQUITIN CARBOXYL-TERMINAL HYDROLASE"/>
    <property type="match status" value="1"/>
</dbReference>
<dbReference type="FunFam" id="3.10.20.90:FF:000064">
    <property type="entry name" value="Putative ubiquitin carboxyl-terminal hydrolase 7"/>
    <property type="match status" value="1"/>
</dbReference>
<dbReference type="InterPro" id="IPR050164">
    <property type="entry name" value="Peptidase_C19"/>
</dbReference>
<dbReference type="Gene3D" id="3.10.20.90">
    <property type="entry name" value="Phosphatidylinositol 3-kinase Catalytic Subunit, Chain A, domain 1"/>
    <property type="match status" value="2"/>
</dbReference>
<evidence type="ECO:0000256" key="7">
    <source>
        <dbReference type="ARBA" id="ARBA00022786"/>
    </source>
</evidence>
<name>A0AAD9N9M6_9ANNE</name>
<dbReference type="EMBL" id="JAODUP010000131">
    <property type="protein sequence ID" value="KAK2160538.1"/>
    <property type="molecule type" value="Genomic_DNA"/>
</dbReference>
<evidence type="ECO:0000256" key="11">
    <source>
        <dbReference type="ARBA" id="ARBA00031500"/>
    </source>
</evidence>
<evidence type="ECO:0000313" key="15">
    <source>
        <dbReference type="EMBL" id="KAK2160538.1"/>
    </source>
</evidence>
<keyword evidence="10" id="KW-0539">Nucleus</keyword>
<dbReference type="EC" id="3.4.19.12" evidence="4"/>
<comment type="caution">
    <text evidence="15">The sequence shown here is derived from an EMBL/GenBank/DDBJ whole genome shotgun (WGS) entry which is preliminary data.</text>
</comment>
<dbReference type="FunFam" id="2.60.210.10:FF:000006">
    <property type="entry name" value="Ubiquitin carboxyl-terminal hydrolase 7"/>
    <property type="match status" value="1"/>
</dbReference>
<keyword evidence="16" id="KW-1185">Reference proteome</keyword>
<dbReference type="CDD" id="cd03772">
    <property type="entry name" value="MATH_HAUSP"/>
    <property type="match status" value="1"/>
</dbReference>
<dbReference type="InterPro" id="IPR001394">
    <property type="entry name" value="Peptidase_C19_UCH"/>
</dbReference>
<dbReference type="PROSITE" id="PS50144">
    <property type="entry name" value="MATH"/>
    <property type="match status" value="1"/>
</dbReference>
<dbReference type="GO" id="GO:0005829">
    <property type="term" value="C:cytosol"/>
    <property type="evidence" value="ECO:0007669"/>
    <property type="project" value="TreeGrafter"/>
</dbReference>
<protein>
    <recommendedName>
        <fullName evidence="5">Ubiquitin carboxyl-terminal hydrolase 7</fullName>
        <ecNumber evidence="4">3.4.19.12</ecNumber>
    </recommendedName>
    <alternativeName>
        <fullName evidence="12">Ubiquitin thioesterase 7</fullName>
    </alternativeName>
    <alternativeName>
        <fullName evidence="11">Ubiquitin-specific-processing protease 7</fullName>
    </alternativeName>
</protein>
<evidence type="ECO:0000256" key="2">
    <source>
        <dbReference type="ARBA" id="ARBA00004123"/>
    </source>
</evidence>
<keyword evidence="7" id="KW-0833">Ubl conjugation pathway</keyword>
<evidence type="ECO:0000259" key="14">
    <source>
        <dbReference type="PROSITE" id="PS50235"/>
    </source>
</evidence>
<feature type="domain" description="MATH" evidence="13">
    <location>
        <begin position="113"/>
        <end position="238"/>
    </location>
</feature>
<dbReference type="Gene3D" id="2.60.210.10">
    <property type="entry name" value="Apoptosis, Tumor Necrosis Factor Receptor Associated Protein 2, Chain A"/>
    <property type="match status" value="1"/>
</dbReference>
<dbReference type="SMART" id="SM00061">
    <property type="entry name" value="MATH"/>
    <property type="match status" value="1"/>
</dbReference>
<dbReference type="GO" id="GO:0006508">
    <property type="term" value="P:proteolysis"/>
    <property type="evidence" value="ECO:0007669"/>
    <property type="project" value="UniProtKB-KW"/>
</dbReference>
<feature type="domain" description="USP" evidence="14">
    <location>
        <begin position="257"/>
        <end position="565"/>
    </location>
</feature>
<evidence type="ECO:0000256" key="6">
    <source>
        <dbReference type="ARBA" id="ARBA00022670"/>
    </source>
</evidence>
<dbReference type="InterPro" id="IPR018200">
    <property type="entry name" value="USP_CS"/>
</dbReference>
<evidence type="ECO:0000256" key="1">
    <source>
        <dbReference type="ARBA" id="ARBA00000707"/>
    </source>
</evidence>
<dbReference type="InterPro" id="IPR024729">
    <property type="entry name" value="USP7_ICP0-binding_dom"/>
</dbReference>
<dbReference type="GO" id="GO:0005634">
    <property type="term" value="C:nucleus"/>
    <property type="evidence" value="ECO:0007669"/>
    <property type="project" value="UniProtKB-SubCell"/>
</dbReference>
<keyword evidence="6" id="KW-0645">Protease</keyword>
<comment type="subcellular location">
    <subcellularLocation>
        <location evidence="2">Nucleus</location>
    </subcellularLocation>
</comment>
<dbReference type="CDD" id="cd02659">
    <property type="entry name" value="peptidase_C19C"/>
    <property type="match status" value="1"/>
</dbReference>
<accession>A0AAD9N9M6</accession>
<dbReference type="InterPro" id="IPR008974">
    <property type="entry name" value="TRAF-like"/>
</dbReference>
<dbReference type="SUPFAM" id="SSF54001">
    <property type="entry name" value="Cysteine proteinases"/>
    <property type="match status" value="1"/>
</dbReference>
<evidence type="ECO:0000313" key="16">
    <source>
        <dbReference type="Proteomes" id="UP001208570"/>
    </source>
</evidence>
<evidence type="ECO:0000256" key="12">
    <source>
        <dbReference type="ARBA" id="ARBA00031508"/>
    </source>
</evidence>
<evidence type="ECO:0000256" key="3">
    <source>
        <dbReference type="ARBA" id="ARBA00009085"/>
    </source>
</evidence>
<evidence type="ECO:0000256" key="9">
    <source>
        <dbReference type="ARBA" id="ARBA00022807"/>
    </source>
</evidence>
<dbReference type="PROSITE" id="PS50235">
    <property type="entry name" value="USP_3"/>
    <property type="match status" value="1"/>
</dbReference>
<keyword evidence="8" id="KW-0378">Hydrolase</keyword>
<dbReference type="FunFam" id="3.90.70.10:FF:000005">
    <property type="entry name" value="Ubiquitin carboxyl-terminal hydrolase 7"/>
    <property type="match status" value="1"/>
</dbReference>
<dbReference type="GO" id="GO:0031647">
    <property type="term" value="P:regulation of protein stability"/>
    <property type="evidence" value="ECO:0007669"/>
    <property type="project" value="TreeGrafter"/>
</dbReference>
<dbReference type="InterPro" id="IPR038765">
    <property type="entry name" value="Papain-like_cys_pep_sf"/>
</dbReference>
<evidence type="ECO:0000259" key="13">
    <source>
        <dbReference type="PROSITE" id="PS50144"/>
    </source>
</evidence>
<dbReference type="GO" id="GO:0004843">
    <property type="term" value="F:cysteine-type deubiquitinase activity"/>
    <property type="evidence" value="ECO:0007669"/>
    <property type="project" value="UniProtKB-EC"/>
</dbReference>
<keyword evidence="9" id="KW-0788">Thiol protease</keyword>
<dbReference type="InterPro" id="IPR002083">
    <property type="entry name" value="MATH/TRAF_dom"/>
</dbReference>
<dbReference type="InterPro" id="IPR029346">
    <property type="entry name" value="USP_C"/>
</dbReference>
<evidence type="ECO:0000256" key="10">
    <source>
        <dbReference type="ARBA" id="ARBA00023242"/>
    </source>
</evidence>
<reference evidence="15" key="1">
    <citation type="journal article" date="2023" name="Mol. Biol. Evol.">
        <title>Third-Generation Sequencing Reveals the Adaptive Role of the Epigenome in Three Deep-Sea Polychaetes.</title>
        <authorList>
            <person name="Perez M."/>
            <person name="Aroh O."/>
            <person name="Sun Y."/>
            <person name="Lan Y."/>
            <person name="Juniper S.K."/>
            <person name="Young C.R."/>
            <person name="Angers B."/>
            <person name="Qian P.Y."/>
        </authorList>
    </citation>
    <scope>NUCLEOTIDE SEQUENCE</scope>
    <source>
        <strain evidence="15">P08H-3</strain>
    </source>
</reference>
<dbReference type="GO" id="GO:0016579">
    <property type="term" value="P:protein deubiquitination"/>
    <property type="evidence" value="ECO:0007669"/>
    <property type="project" value="InterPro"/>
</dbReference>
<sequence>MEEEEEEGCLDISLSIENLLEMVLSIVGGSILLLAYMLHMFNNGMDVVESNFLRCLRIVFYDGFLYPNSGEIQPVAPTVEDSDVVMNAVNGDAVDTVNSQQDDSIEHDECRAEAEFQYTIQNISKLKDQALSPPCYIRNLPWRILAMPRHSQQNQKTLGFFLQCNGESESSSWSCHAAAELKILPQKTDVKPFSRKIRHLFFSKENDWGFSNFISWGELLDSSRGFIKDDAITLGVRVKADAPHGVSWDSKKYTGYVGLRNQGATCYMNSLLQTLFFTNQLRKAVYLIPTENDDASKSVTLALQRIFYELQFNDKPVGTKKLTKSFGWDSVDSFMQHDVQELSRVLLDNIEEKMKGTCVEGTIPKLFKGKMLSFVQCKNVNYMSSKQEDFYDIQLNVKGNKDVNESFKDYIAPETLEGENKYDAGHFGLQEADKGVIFLMFPPVLHLQLMRFQYDPMTDANIKLNDRFEFPEKLKLDSYLKEPDRSDPATYVLHAVLVHSGDNHGGHYVVFINPKGDGKWCKFDDDVVSRCAKYEAIDQNYGGHDDDDLTLRHCTNAYMLVYIRESHLSKVLEPVSADDIPTSLVNKLEEEKRLEVQRKKERTEAHLYMNVHVLTEDNFFGHQGNDLFDQEKAQYRNFRVKKTATLKEFMEILSGSLKYPIPQLRPWPFNSRTNQTFRPIVVDMQTEMNKTLLDLSYNENPWTVFVETIDPCSDLNRLPRFDKDADVLLFLKRYDPKTKRIAYCGHVYMPISDKISTFLLPILWQRGGYPPNTPLLLFEEVKPNQTEKIVAFDQPLEKVLEELMDGDIIVFQKDEVDFSQYELPTGRDYFRNLYYQIEVTFCDKTRPNDPGFTLDLSQKMNYDQVAKSVGHYLGVNPYMLQFFKCQTNYRDSPGTAIKCAYDGLLRDLFPCFKPREPRKIFYQHLTIRINELEDKRQFRCIWVNSKLKEEKEIVLYPDKSGVVQDLLNEAKKQVELCPETGSGQLRLLEVISCKIFAIQREVALLDCLSSAGTKMFRIEEIPKDEVNLAADELLIPVAHFHKEIFSTFGVPFLLKVKQNEPFSKVKDRIQKKLEIPDKEFEKFKFAIVVRGQQSYLGEEQEYNIDTKDFLPHNIQSCSLNARPWLGLDHVNKTPKRTRPSYQEKAIKILN</sequence>
<dbReference type="PROSITE" id="PS00973">
    <property type="entry name" value="USP_2"/>
    <property type="match status" value="1"/>
</dbReference>
<comment type="catalytic activity">
    <reaction evidence="1">
        <text>Thiol-dependent hydrolysis of ester, thioester, amide, peptide and isopeptide bonds formed by the C-terminal Gly of ubiquitin (a 76-residue protein attached to proteins as an intracellular targeting signal).</text>
        <dbReference type="EC" id="3.4.19.12"/>
    </reaction>
</comment>
<dbReference type="InterPro" id="IPR028889">
    <property type="entry name" value="USP"/>
</dbReference>